<organism evidence="2 3">
    <name type="scientific">Sclerotinia sclerotiorum (strain ATCC 18683 / 1980 / Ss-1)</name>
    <name type="common">White mold</name>
    <name type="synonym">Whetzelinia sclerotiorum</name>
    <dbReference type="NCBI Taxonomy" id="665079"/>
    <lineage>
        <taxon>Eukaryota</taxon>
        <taxon>Fungi</taxon>
        <taxon>Dikarya</taxon>
        <taxon>Ascomycota</taxon>
        <taxon>Pezizomycotina</taxon>
        <taxon>Leotiomycetes</taxon>
        <taxon>Helotiales</taxon>
        <taxon>Sclerotiniaceae</taxon>
        <taxon>Sclerotinia</taxon>
    </lineage>
</organism>
<dbReference type="AlphaFoldDB" id="A0A1D9QC96"/>
<proteinExistence type="predicted"/>
<reference evidence="3" key="1">
    <citation type="journal article" date="2017" name="Genome Biol. Evol.">
        <title>The complete genome sequence of the phytopathogenic fungus Sclerotinia sclerotiorum reveals insights into the genome architecture of broad host range pathogens.</title>
        <authorList>
            <person name="Derbyshire M."/>
            <person name="Denton-Giles M."/>
            <person name="Hegedus D."/>
            <person name="Seifbarghy S."/>
            <person name="Rollins J."/>
            <person name="van Kan J."/>
            <person name="Seidl M.F."/>
            <person name="Faino L."/>
            <person name="Mbengue M."/>
            <person name="Navaud O."/>
            <person name="Raffaele S."/>
            <person name="Hammond-Kosack K."/>
            <person name="Heard S."/>
            <person name="Oliver R."/>
        </authorList>
    </citation>
    <scope>NUCLEOTIDE SEQUENCE [LARGE SCALE GENOMIC DNA]</scope>
    <source>
        <strain evidence="3">ATCC 18683 / 1980 / Ss-1</strain>
    </source>
</reference>
<accession>A0A1D9QC96</accession>
<dbReference type="InterPro" id="IPR045518">
    <property type="entry name" value="2EXR"/>
</dbReference>
<dbReference type="Proteomes" id="UP000177798">
    <property type="component" value="Chromosome 9"/>
</dbReference>
<evidence type="ECO:0000313" key="3">
    <source>
        <dbReference type="Proteomes" id="UP000177798"/>
    </source>
</evidence>
<dbReference type="KEGG" id="ssl:SS1G_03875"/>
<feature type="domain" description="2EXR" evidence="1">
    <location>
        <begin position="29"/>
        <end position="61"/>
    </location>
</feature>
<evidence type="ECO:0000259" key="1">
    <source>
        <dbReference type="Pfam" id="PF20150"/>
    </source>
</evidence>
<gene>
    <name evidence="2" type="ORF">sscle_09g072790</name>
</gene>
<protein>
    <recommendedName>
        <fullName evidence="1">2EXR domain-containing protein</fullName>
    </recommendedName>
</protein>
<evidence type="ECO:0000313" key="2">
    <source>
        <dbReference type="EMBL" id="APA12509.1"/>
    </source>
</evidence>
<dbReference type="VEuPathDB" id="FungiDB:sscle_09g072790"/>
<dbReference type="EMBL" id="CP017822">
    <property type="protein sequence ID" value="APA12509.1"/>
    <property type="molecule type" value="Genomic_DNA"/>
</dbReference>
<sequence>MPYTLQTYAGEVNGEWRYGLYSPPPPRTFTRFNQLPPEIRVMIWDYAFPNTNVVRGESTDGNENGNWWWLRWLSG</sequence>
<dbReference type="Pfam" id="PF20150">
    <property type="entry name" value="2EXR"/>
    <property type="match status" value="1"/>
</dbReference>
<dbReference type="OrthoDB" id="3562426at2759"/>
<dbReference type="RefSeq" id="XP_001595785.1">
    <property type="nucleotide sequence ID" value="XM_001595735.1"/>
</dbReference>
<name>A0A1D9QC96_SCLS1</name>